<name>A0ABR3FL19_9AGAR</name>
<organism evidence="2 3">
    <name type="scientific">Marasmius crinis-equi</name>
    <dbReference type="NCBI Taxonomy" id="585013"/>
    <lineage>
        <taxon>Eukaryota</taxon>
        <taxon>Fungi</taxon>
        <taxon>Dikarya</taxon>
        <taxon>Basidiomycota</taxon>
        <taxon>Agaricomycotina</taxon>
        <taxon>Agaricomycetes</taxon>
        <taxon>Agaricomycetidae</taxon>
        <taxon>Agaricales</taxon>
        <taxon>Marasmiineae</taxon>
        <taxon>Marasmiaceae</taxon>
        <taxon>Marasmius</taxon>
    </lineage>
</organism>
<evidence type="ECO:0000313" key="2">
    <source>
        <dbReference type="EMBL" id="KAL0576019.1"/>
    </source>
</evidence>
<dbReference type="Proteomes" id="UP001465976">
    <property type="component" value="Unassembled WGS sequence"/>
</dbReference>
<reference evidence="2 3" key="1">
    <citation type="submission" date="2024-02" db="EMBL/GenBank/DDBJ databases">
        <title>A draft genome for the cacao thread blight pathogen Marasmius crinis-equi.</title>
        <authorList>
            <person name="Cohen S.P."/>
            <person name="Baruah I.K."/>
            <person name="Amoako-Attah I."/>
            <person name="Bukari Y."/>
            <person name="Meinhardt L.W."/>
            <person name="Bailey B.A."/>
        </authorList>
    </citation>
    <scope>NUCLEOTIDE SEQUENCE [LARGE SCALE GENOMIC DNA]</scope>
    <source>
        <strain evidence="2 3">GH-76</strain>
    </source>
</reference>
<sequence length="111" mass="11733">MKLTVVSLLVAFGAISGVFADLHDFAWCNDYHPAESLKKGPSATDNPDATRAACHAYRNRNTGSNQWDTCPDCTVGLSGDSIVCRSAAKHIGGDEFEYYCKQNGASGSGAA</sequence>
<feature type="chain" id="PRO_5045516746" evidence="1">
    <location>
        <begin position="21"/>
        <end position="111"/>
    </location>
</feature>
<keyword evidence="3" id="KW-1185">Reference proteome</keyword>
<feature type="signal peptide" evidence="1">
    <location>
        <begin position="1"/>
        <end position="20"/>
    </location>
</feature>
<keyword evidence="1" id="KW-0732">Signal</keyword>
<evidence type="ECO:0000256" key="1">
    <source>
        <dbReference type="SAM" id="SignalP"/>
    </source>
</evidence>
<proteinExistence type="predicted"/>
<evidence type="ECO:0000313" key="3">
    <source>
        <dbReference type="Proteomes" id="UP001465976"/>
    </source>
</evidence>
<dbReference type="EMBL" id="JBAHYK010000254">
    <property type="protein sequence ID" value="KAL0576019.1"/>
    <property type="molecule type" value="Genomic_DNA"/>
</dbReference>
<accession>A0ABR3FL19</accession>
<protein>
    <submittedName>
        <fullName evidence="2">Uncharacterized protein</fullName>
    </submittedName>
</protein>
<comment type="caution">
    <text evidence="2">The sequence shown here is derived from an EMBL/GenBank/DDBJ whole genome shotgun (WGS) entry which is preliminary data.</text>
</comment>
<gene>
    <name evidence="2" type="ORF">V5O48_005964</name>
</gene>